<keyword evidence="2" id="KW-1185">Reference proteome</keyword>
<evidence type="ECO:0008006" key="3">
    <source>
        <dbReference type="Google" id="ProtNLM"/>
    </source>
</evidence>
<gene>
    <name evidence="1" type="ORF">SAMN05421879_107104</name>
</gene>
<dbReference type="EMBL" id="OBQK01000007">
    <property type="protein sequence ID" value="SOC56324.1"/>
    <property type="molecule type" value="Genomic_DNA"/>
</dbReference>
<reference evidence="2" key="1">
    <citation type="submission" date="2017-08" db="EMBL/GenBank/DDBJ databases">
        <authorList>
            <person name="Varghese N."/>
            <person name="Submissions S."/>
        </authorList>
    </citation>
    <scope>NUCLEOTIDE SEQUENCE [LARGE SCALE GENOMIC DNA]</scope>
    <source>
        <strain evidence="2">USBA17B2</strain>
    </source>
</reference>
<proteinExistence type="predicted"/>
<dbReference type="SUPFAM" id="SSF56112">
    <property type="entry name" value="Protein kinase-like (PK-like)"/>
    <property type="match status" value="1"/>
</dbReference>
<dbReference type="InterPro" id="IPR011009">
    <property type="entry name" value="Kinase-like_dom_sf"/>
</dbReference>
<protein>
    <recommendedName>
        <fullName evidence="3">Phosphotransferase enzyme family protein</fullName>
    </recommendedName>
</protein>
<accession>A0A285VQH3</accession>
<dbReference type="Proteomes" id="UP000219688">
    <property type="component" value="Unassembled WGS sequence"/>
</dbReference>
<name>A0A285VQH3_9MICO</name>
<evidence type="ECO:0000313" key="2">
    <source>
        <dbReference type="Proteomes" id="UP000219688"/>
    </source>
</evidence>
<evidence type="ECO:0000313" key="1">
    <source>
        <dbReference type="EMBL" id="SOC56324.1"/>
    </source>
</evidence>
<dbReference type="AlphaFoldDB" id="A0A285VQH3"/>
<organism evidence="1 2">
    <name type="scientific">Ornithinimicrobium cerasi</name>
    <dbReference type="NCBI Taxonomy" id="2248773"/>
    <lineage>
        <taxon>Bacteria</taxon>
        <taxon>Bacillati</taxon>
        <taxon>Actinomycetota</taxon>
        <taxon>Actinomycetes</taxon>
        <taxon>Micrococcales</taxon>
        <taxon>Ornithinimicrobiaceae</taxon>
        <taxon>Ornithinimicrobium</taxon>
    </lineage>
</organism>
<sequence length="320" mass="34589">MATWRSAPFRARATAWVDEVLAARGERRTGPLTEVKVRFWAAVHAVPLRDGTAYLKAGNPGQAFEGELLLALGRLAPEHVVVPWAVLPSEGWWLLPDGGPPVERSEAGWLRLVGDAADLQRRCEGSRDRLGMLPALEAAGATDWLAGTVEGLTARPGTDARHLDPAVAAGARSALPRFRRAMERLDASGVPGTLQPNDVHPGNACAPQDPDRPCRAFDLGDAFWSHPWAVLHRALRGAAAVPLEAPLPDTTLTRRLVDAYAERWPEVARRDRLALVEAADRLGAAQRAASWVRLLDPVDPARLDLPTPPRVADFVAQALA</sequence>